<evidence type="ECO:0000259" key="1">
    <source>
        <dbReference type="Pfam" id="PF20405"/>
    </source>
</evidence>
<gene>
    <name evidence="2" type="ORF">S03H2_39562</name>
</gene>
<dbReference type="Pfam" id="PF20405">
    <property type="entry name" value="DUF6695"/>
    <property type="match status" value="1"/>
</dbReference>
<feature type="non-terminal residue" evidence="2">
    <location>
        <position position="120"/>
    </location>
</feature>
<feature type="domain" description="DUF6695" evidence="1">
    <location>
        <begin position="92"/>
        <end position="119"/>
    </location>
</feature>
<evidence type="ECO:0000313" key="2">
    <source>
        <dbReference type="EMBL" id="GAH49705.1"/>
    </source>
</evidence>
<sequence>MVLSNIKAVTVPVLLILLILAGKPNWKFSFKLKYLVPLTPTPLNNTNSLSNKIALPKMLSNVPFCPIKISDKSVLKNTLSQPVRHLNIPETAQWLSGEGAGSWFNIKLNNEKYLISRFNQ</sequence>
<dbReference type="AlphaFoldDB" id="X1GXX6"/>
<name>X1GXX6_9ZZZZ</name>
<accession>X1GXX6</accession>
<protein>
    <recommendedName>
        <fullName evidence="1">DUF6695 domain-containing protein</fullName>
    </recommendedName>
</protein>
<proteinExistence type="predicted"/>
<dbReference type="InterPro" id="IPR046517">
    <property type="entry name" value="DUF6695"/>
</dbReference>
<comment type="caution">
    <text evidence="2">The sequence shown here is derived from an EMBL/GenBank/DDBJ whole genome shotgun (WGS) entry which is preliminary data.</text>
</comment>
<organism evidence="2">
    <name type="scientific">marine sediment metagenome</name>
    <dbReference type="NCBI Taxonomy" id="412755"/>
    <lineage>
        <taxon>unclassified sequences</taxon>
        <taxon>metagenomes</taxon>
        <taxon>ecological metagenomes</taxon>
    </lineage>
</organism>
<dbReference type="EMBL" id="BARU01024471">
    <property type="protein sequence ID" value="GAH49705.1"/>
    <property type="molecule type" value="Genomic_DNA"/>
</dbReference>
<reference evidence="2" key="1">
    <citation type="journal article" date="2014" name="Front. Microbiol.">
        <title>High frequency of phylogenetically diverse reductive dehalogenase-homologous genes in deep subseafloor sedimentary metagenomes.</title>
        <authorList>
            <person name="Kawai M."/>
            <person name="Futagami T."/>
            <person name="Toyoda A."/>
            <person name="Takaki Y."/>
            <person name="Nishi S."/>
            <person name="Hori S."/>
            <person name="Arai W."/>
            <person name="Tsubouchi T."/>
            <person name="Morono Y."/>
            <person name="Uchiyama I."/>
            <person name="Ito T."/>
            <person name="Fujiyama A."/>
            <person name="Inagaki F."/>
            <person name="Takami H."/>
        </authorList>
    </citation>
    <scope>NUCLEOTIDE SEQUENCE</scope>
    <source>
        <strain evidence="2">Expedition CK06-06</strain>
    </source>
</reference>